<proteinExistence type="predicted"/>
<accession>M9MGG3</accession>
<evidence type="ECO:0000313" key="2">
    <source>
        <dbReference type="EMBL" id="GAC77028.1"/>
    </source>
</evidence>
<feature type="compositionally biased region" description="Low complexity" evidence="1">
    <location>
        <begin position="261"/>
        <end position="272"/>
    </location>
</feature>
<sequence length="290" mass="31122">MRAKLRGKANATLEGEGKKSEVSDLATGDARAPPQRAGCVAPATREPASETSDARCADDATCQHRRRSVLPAGTQWRRCMERIARRMRRRIRCVWDGEAAAGSAVQCGAVRALALHTPAEGFECTDWARRARARALRCDAASDAPPFRTPMQLARSCTMALASRVHPSAAVPHQRAKSEFPLAPRKEEKKSVALADEAKRAAPPSFGFASSPTGAAAHRAGAGARARGLPKQTHALPHAAIRCHTLQQPLSTHNRPHRLHSTAASPSSHTASQPCLLTITIPPRSFSQTL</sequence>
<feature type="region of interest" description="Disordered" evidence="1">
    <location>
        <begin position="1"/>
        <end position="52"/>
    </location>
</feature>
<dbReference type="EMBL" id="DF196790">
    <property type="protein sequence ID" value="GAC77028.1"/>
    <property type="molecule type" value="Genomic_DNA"/>
</dbReference>
<protein>
    <submittedName>
        <fullName evidence="2">Uncharacterized protein</fullName>
    </submittedName>
</protein>
<organism evidence="2 3">
    <name type="scientific">Pseudozyma antarctica (strain T-34)</name>
    <name type="common">Yeast</name>
    <name type="synonym">Candida antarctica</name>
    <dbReference type="NCBI Taxonomy" id="1151754"/>
    <lineage>
        <taxon>Eukaryota</taxon>
        <taxon>Fungi</taxon>
        <taxon>Dikarya</taxon>
        <taxon>Basidiomycota</taxon>
        <taxon>Ustilaginomycotina</taxon>
        <taxon>Ustilaginomycetes</taxon>
        <taxon>Ustilaginales</taxon>
        <taxon>Ustilaginaceae</taxon>
        <taxon>Moesziomyces</taxon>
    </lineage>
</organism>
<evidence type="ECO:0000313" key="3">
    <source>
        <dbReference type="Proteomes" id="UP000011976"/>
    </source>
</evidence>
<evidence type="ECO:0000256" key="1">
    <source>
        <dbReference type="SAM" id="MobiDB-lite"/>
    </source>
</evidence>
<reference evidence="3" key="1">
    <citation type="journal article" date="2013" name="Genome Announc.">
        <title>Genome sequence of the basidiomycetous yeast Pseudozyma antarctica T-34, a producer of the glycolipid biosurfactants mannosylerythritol lipids.</title>
        <authorList>
            <person name="Morita T."/>
            <person name="Koike H."/>
            <person name="Koyama Y."/>
            <person name="Hagiwara H."/>
            <person name="Ito E."/>
            <person name="Fukuoka T."/>
            <person name="Imura T."/>
            <person name="Machida M."/>
            <person name="Kitamoto D."/>
        </authorList>
    </citation>
    <scope>NUCLEOTIDE SEQUENCE [LARGE SCALE GENOMIC DNA]</scope>
    <source>
        <strain evidence="3">T-34</strain>
    </source>
</reference>
<dbReference type="AlphaFoldDB" id="M9MGG3"/>
<dbReference type="Proteomes" id="UP000011976">
    <property type="component" value="Unassembled WGS sequence"/>
</dbReference>
<name>M9MGG3_PSEA3</name>
<feature type="region of interest" description="Disordered" evidence="1">
    <location>
        <begin position="251"/>
        <end position="275"/>
    </location>
</feature>
<gene>
    <name evidence="2" type="ORF">PANT_24c00010</name>
</gene>